<gene>
    <name evidence="2" type="ORF">Pla144_39640</name>
</gene>
<name>A0A5C6CLS2_9BACT</name>
<organism evidence="2 3">
    <name type="scientific">Bythopirellula polymerisocia</name>
    <dbReference type="NCBI Taxonomy" id="2528003"/>
    <lineage>
        <taxon>Bacteria</taxon>
        <taxon>Pseudomonadati</taxon>
        <taxon>Planctomycetota</taxon>
        <taxon>Planctomycetia</taxon>
        <taxon>Pirellulales</taxon>
        <taxon>Lacipirellulaceae</taxon>
        <taxon>Bythopirellula</taxon>
    </lineage>
</organism>
<feature type="domain" description="DUF4261" evidence="1">
    <location>
        <begin position="180"/>
        <end position="254"/>
    </location>
</feature>
<evidence type="ECO:0000259" key="1">
    <source>
        <dbReference type="Pfam" id="PF14080"/>
    </source>
</evidence>
<dbReference type="EMBL" id="SJPS01000006">
    <property type="protein sequence ID" value="TWU23789.1"/>
    <property type="molecule type" value="Genomic_DNA"/>
</dbReference>
<keyword evidence="3" id="KW-1185">Reference proteome</keyword>
<sequence>MEQALKDPLRWLALVMLREPELPEFDQVARFIGENFANAPTMEVAGSTENLFTCTIGEYTAAVTLVPRPVPPSQLEGPCATAWYWPTASEALRDHQAHLLVALVDEGSKSIDKSIALTQLVSGLVGSAASEGVFWGPGRLVHPPQAFLEQATQLTPQDLPLFLWIDFRIERENDGNSRLYTTGLEALGKTELEVAHFAGEPQVLLEYAYNLAHYQLCKQKQINEGDTIGLTEEVQAVVHLGKSMFDPQLEVIQLEFQSAAG</sequence>
<dbReference type="Pfam" id="PF14080">
    <property type="entry name" value="DUF4261"/>
    <property type="match status" value="1"/>
</dbReference>
<evidence type="ECO:0000313" key="2">
    <source>
        <dbReference type="EMBL" id="TWU23789.1"/>
    </source>
</evidence>
<dbReference type="InterPro" id="IPR025357">
    <property type="entry name" value="DUF4261"/>
</dbReference>
<reference evidence="2 3" key="1">
    <citation type="submission" date="2019-02" db="EMBL/GenBank/DDBJ databases">
        <title>Deep-cultivation of Planctomycetes and their phenomic and genomic characterization uncovers novel biology.</title>
        <authorList>
            <person name="Wiegand S."/>
            <person name="Jogler M."/>
            <person name="Boedeker C."/>
            <person name="Pinto D."/>
            <person name="Vollmers J."/>
            <person name="Rivas-Marin E."/>
            <person name="Kohn T."/>
            <person name="Peeters S.H."/>
            <person name="Heuer A."/>
            <person name="Rast P."/>
            <person name="Oberbeckmann S."/>
            <person name="Bunk B."/>
            <person name="Jeske O."/>
            <person name="Meyerdierks A."/>
            <person name="Storesund J.E."/>
            <person name="Kallscheuer N."/>
            <person name="Luecker S."/>
            <person name="Lage O.M."/>
            <person name="Pohl T."/>
            <person name="Merkel B.J."/>
            <person name="Hornburger P."/>
            <person name="Mueller R.-W."/>
            <person name="Bruemmer F."/>
            <person name="Labrenz M."/>
            <person name="Spormann A.M."/>
            <person name="Op Den Camp H."/>
            <person name="Overmann J."/>
            <person name="Amann R."/>
            <person name="Jetten M.S.M."/>
            <person name="Mascher T."/>
            <person name="Medema M.H."/>
            <person name="Devos D.P."/>
            <person name="Kaster A.-K."/>
            <person name="Ovreas L."/>
            <person name="Rohde M."/>
            <person name="Galperin M.Y."/>
            <person name="Jogler C."/>
        </authorList>
    </citation>
    <scope>NUCLEOTIDE SEQUENCE [LARGE SCALE GENOMIC DNA]</scope>
    <source>
        <strain evidence="2 3">Pla144</strain>
    </source>
</reference>
<dbReference type="AlphaFoldDB" id="A0A5C6CLS2"/>
<dbReference type="Proteomes" id="UP000318437">
    <property type="component" value="Unassembled WGS sequence"/>
</dbReference>
<comment type="caution">
    <text evidence="2">The sequence shown here is derived from an EMBL/GenBank/DDBJ whole genome shotgun (WGS) entry which is preliminary data.</text>
</comment>
<accession>A0A5C6CLS2</accession>
<dbReference type="RefSeq" id="WP_197530823.1">
    <property type="nucleotide sequence ID" value="NZ_SJPS01000006.1"/>
</dbReference>
<proteinExistence type="predicted"/>
<evidence type="ECO:0000313" key="3">
    <source>
        <dbReference type="Proteomes" id="UP000318437"/>
    </source>
</evidence>
<protein>
    <recommendedName>
        <fullName evidence="1">DUF4261 domain-containing protein</fullName>
    </recommendedName>
</protein>